<evidence type="ECO:0000256" key="5">
    <source>
        <dbReference type="SAM" id="MobiDB-lite"/>
    </source>
</evidence>
<keyword evidence="1" id="KW-0134">Cell wall</keyword>
<keyword evidence="2" id="KW-0964">Secreted</keyword>
<dbReference type="Pfam" id="PF00746">
    <property type="entry name" value="Gram_pos_anchor"/>
    <property type="match status" value="1"/>
</dbReference>
<feature type="domain" description="Gram-positive cocci surface proteins LPxTG" evidence="8">
    <location>
        <begin position="315"/>
        <end position="347"/>
    </location>
</feature>
<feature type="chain" id="PRO_5045952398" evidence="7">
    <location>
        <begin position="25"/>
        <end position="354"/>
    </location>
</feature>
<evidence type="ECO:0000256" key="2">
    <source>
        <dbReference type="ARBA" id="ARBA00022525"/>
    </source>
</evidence>
<keyword evidence="6" id="KW-0812">Transmembrane</keyword>
<protein>
    <submittedName>
        <fullName evidence="9">LPXTG cell wall anchor domain-containing protein</fullName>
    </submittedName>
</protein>
<gene>
    <name evidence="9" type="ORF">JM949_24425</name>
</gene>
<dbReference type="InterPro" id="IPR019931">
    <property type="entry name" value="LPXTG_anchor"/>
</dbReference>
<keyword evidence="3 7" id="KW-0732">Signal</keyword>
<proteinExistence type="predicted"/>
<evidence type="ECO:0000256" key="7">
    <source>
        <dbReference type="SAM" id="SignalP"/>
    </source>
</evidence>
<accession>A0ABS1YLG2</accession>
<keyword evidence="4" id="KW-0572">Peptidoglycan-anchor</keyword>
<keyword evidence="6" id="KW-1133">Transmembrane helix</keyword>
<evidence type="ECO:0000259" key="8">
    <source>
        <dbReference type="Pfam" id="PF00746"/>
    </source>
</evidence>
<reference evidence="9 10" key="1">
    <citation type="submission" date="2021-01" db="EMBL/GenBank/DDBJ databases">
        <title>Draft genome sequence of Micromonospora sp. strain STR1s_6.</title>
        <authorList>
            <person name="Karlyshev A."/>
            <person name="Jawad R."/>
        </authorList>
    </citation>
    <scope>NUCLEOTIDE SEQUENCE [LARGE SCALE GENOMIC DNA]</scope>
    <source>
        <strain evidence="9 10">STR1S-6</strain>
    </source>
</reference>
<feature type="compositionally biased region" description="Low complexity" evidence="5">
    <location>
        <begin position="293"/>
        <end position="315"/>
    </location>
</feature>
<dbReference type="RefSeq" id="WP_203150642.1">
    <property type="nucleotide sequence ID" value="NZ_JAEVHL010000156.1"/>
</dbReference>
<keyword evidence="10" id="KW-1185">Reference proteome</keyword>
<keyword evidence="6" id="KW-0472">Membrane</keyword>
<feature type="transmembrane region" description="Helical" evidence="6">
    <location>
        <begin position="329"/>
        <end position="348"/>
    </location>
</feature>
<dbReference type="EMBL" id="JAEVHL010000156">
    <property type="protein sequence ID" value="MBM0278260.1"/>
    <property type="molecule type" value="Genomic_DNA"/>
</dbReference>
<dbReference type="Proteomes" id="UP000622245">
    <property type="component" value="Unassembled WGS sequence"/>
</dbReference>
<feature type="signal peptide" evidence="7">
    <location>
        <begin position="1"/>
        <end position="24"/>
    </location>
</feature>
<comment type="caution">
    <text evidence="9">The sequence shown here is derived from an EMBL/GenBank/DDBJ whole genome shotgun (WGS) entry which is preliminary data.</text>
</comment>
<feature type="region of interest" description="Disordered" evidence="5">
    <location>
        <begin position="284"/>
        <end position="323"/>
    </location>
</feature>
<evidence type="ECO:0000256" key="3">
    <source>
        <dbReference type="ARBA" id="ARBA00022729"/>
    </source>
</evidence>
<dbReference type="NCBIfam" id="TIGR01167">
    <property type="entry name" value="LPXTG_anchor"/>
    <property type="match status" value="1"/>
</dbReference>
<organism evidence="9 10">
    <name type="scientific">Micromonospora tarensis</name>
    <dbReference type="NCBI Taxonomy" id="2806100"/>
    <lineage>
        <taxon>Bacteria</taxon>
        <taxon>Bacillati</taxon>
        <taxon>Actinomycetota</taxon>
        <taxon>Actinomycetes</taxon>
        <taxon>Micromonosporales</taxon>
        <taxon>Micromonosporaceae</taxon>
        <taxon>Micromonospora</taxon>
    </lineage>
</organism>
<evidence type="ECO:0000256" key="1">
    <source>
        <dbReference type="ARBA" id="ARBA00022512"/>
    </source>
</evidence>
<evidence type="ECO:0000313" key="9">
    <source>
        <dbReference type="EMBL" id="MBM0278260.1"/>
    </source>
</evidence>
<evidence type="ECO:0000256" key="6">
    <source>
        <dbReference type="SAM" id="Phobius"/>
    </source>
</evidence>
<evidence type="ECO:0000313" key="10">
    <source>
        <dbReference type="Proteomes" id="UP000622245"/>
    </source>
</evidence>
<evidence type="ECO:0000256" key="4">
    <source>
        <dbReference type="ARBA" id="ARBA00023088"/>
    </source>
</evidence>
<sequence>MKHLLRSGLLAATVLALSALSALAAPTVAAAATSTPSVSPSTRAGTAAPTILARADLVFLKGTDPWFPAGPLEVSVVNQGATAAKGFFVLRLPTGFDLDDHGDCRVLGGAPRNWLCGGAELPARGDRTYRLSISSSSPEPRFGSQAWGSVAGRNAAGVTDAFTDFRINWPDRTSMRLRATATPVVDGTTTVRVQITNTGTFDVGGYAVFVTTPTGVRVSAPECADSGRTNGPGCEILRRRVLADGATDTFDVRLAVTGGTKTVQLTLAPVNRYTNKDTTVSLRLSGAGGSGAGEATTSPSASPSGTPTPTGVSTPEAAQLPRTGASGGTYGLIGAVLVALGTGLLVLWRRLARN</sequence>
<name>A0ABS1YLG2_9ACTN</name>